<dbReference type="Proteomes" id="UP000002748">
    <property type="component" value="Unassembled WGS sequence"/>
</dbReference>
<evidence type="ECO:0000313" key="2">
    <source>
        <dbReference type="EMBL" id="EJT46004.1"/>
    </source>
</evidence>
<dbReference type="OrthoDB" id="2147163at2759"/>
<dbReference type="Gene3D" id="3.40.50.1820">
    <property type="entry name" value="alpha/beta hydrolase"/>
    <property type="match status" value="1"/>
</dbReference>
<feature type="domain" description="Dienelactone hydrolase" evidence="1">
    <location>
        <begin position="28"/>
        <end position="241"/>
    </location>
</feature>
<dbReference type="RefSeq" id="XP_014177702.1">
    <property type="nucleotide sequence ID" value="XM_014322227.1"/>
</dbReference>
<name>J6ENQ8_TRIAS</name>
<dbReference type="VEuPathDB" id="FungiDB:A1Q1_05550"/>
<dbReference type="PANTHER" id="PTHR47668">
    <property type="entry name" value="DIENELACTONE HYDROLASE FAMILY PROTEIN (AFU_ORTHOLOGUE AFUA_6G01940)"/>
    <property type="match status" value="1"/>
</dbReference>
<dbReference type="GeneID" id="25989062"/>
<dbReference type="KEGG" id="tasa:A1Q1_05550"/>
<dbReference type="InterPro" id="IPR002925">
    <property type="entry name" value="Dienelactn_hydro"/>
</dbReference>
<evidence type="ECO:0000259" key="1">
    <source>
        <dbReference type="Pfam" id="PF01738"/>
    </source>
</evidence>
<dbReference type="HOGENOM" id="CLU_054590_0_1_1"/>
<organism evidence="2 3">
    <name type="scientific">Trichosporon asahii var. asahii (strain ATCC 90039 / CBS 2479 / JCM 2466 / KCTC 7840 / NBRC 103889/ NCYC 2677 / UAMH 7654)</name>
    <name type="common">Yeast</name>
    <dbReference type="NCBI Taxonomy" id="1186058"/>
    <lineage>
        <taxon>Eukaryota</taxon>
        <taxon>Fungi</taxon>
        <taxon>Dikarya</taxon>
        <taxon>Basidiomycota</taxon>
        <taxon>Agaricomycotina</taxon>
        <taxon>Tremellomycetes</taxon>
        <taxon>Trichosporonales</taxon>
        <taxon>Trichosporonaceae</taxon>
        <taxon>Trichosporon</taxon>
    </lineage>
</organism>
<dbReference type="Pfam" id="PF01738">
    <property type="entry name" value="DLH"/>
    <property type="match status" value="1"/>
</dbReference>
<comment type="caution">
    <text evidence="2">The sequence shown here is derived from an EMBL/GenBank/DDBJ whole genome shotgun (WGS) entry which is preliminary data.</text>
</comment>
<dbReference type="AlphaFoldDB" id="J6ENQ8"/>
<dbReference type="SUPFAM" id="SSF53474">
    <property type="entry name" value="alpha/beta-Hydrolases"/>
    <property type="match status" value="1"/>
</dbReference>
<accession>J6ENQ8</accession>
<dbReference type="EMBL" id="ALBS01000312">
    <property type="protein sequence ID" value="EJT46004.1"/>
    <property type="molecule type" value="Genomic_DNA"/>
</dbReference>
<evidence type="ECO:0000313" key="3">
    <source>
        <dbReference type="Proteomes" id="UP000002748"/>
    </source>
</evidence>
<dbReference type="InterPro" id="IPR029058">
    <property type="entry name" value="AB_hydrolase_fold"/>
</dbReference>
<sequence>MSAACCSLPPVQAEYTPKGSYGKLGGIKSYGVGPTDTGKAILVVYDVFGYSPQILQGADILASAGFRVEMPDFLHGTYATADMFDGSEAGTEKRNKFFSGFPGKYDTQSDQIGEALKDLKSQGYKSVGTVGYCWGWKATVTSSCVNDFAAIASCHPSFIDLEDAERINVPVLLLPSEDEDKKTNDGVYEALEKKNPGKNKIKWYPGQPHGFAAARGDLSGGKATEAYQDAYAELIKFFRTYV</sequence>
<gene>
    <name evidence="2" type="ORF">A1Q1_05550</name>
</gene>
<dbReference type="GO" id="GO:0016787">
    <property type="term" value="F:hydrolase activity"/>
    <property type="evidence" value="ECO:0007669"/>
    <property type="project" value="InterPro"/>
</dbReference>
<dbReference type="PANTHER" id="PTHR47668:SF1">
    <property type="entry name" value="DIENELACTONE HYDROLASE DOMAIN-CONTAINING PROTEIN-RELATED"/>
    <property type="match status" value="1"/>
</dbReference>
<proteinExistence type="predicted"/>
<protein>
    <recommendedName>
        <fullName evidence="1">Dienelactone hydrolase domain-containing protein</fullName>
    </recommendedName>
</protein>
<reference evidence="2 3" key="1">
    <citation type="journal article" date="2012" name="Eukaryot. Cell">
        <title>Draft genome sequence of CBS 2479, the standard type strain of Trichosporon asahii.</title>
        <authorList>
            <person name="Yang R.Y."/>
            <person name="Li H.T."/>
            <person name="Zhu H."/>
            <person name="Zhou G.P."/>
            <person name="Wang M."/>
            <person name="Wang L."/>
        </authorList>
    </citation>
    <scope>NUCLEOTIDE SEQUENCE [LARGE SCALE GENOMIC DNA]</scope>
    <source>
        <strain evidence="3">ATCC 90039 / CBS 2479 / JCM 2466 / KCTC 7840 / NCYC 2677 / UAMH 7654</strain>
    </source>
</reference>